<reference evidence="2" key="1">
    <citation type="submission" date="2019-02" db="EMBL/GenBank/DDBJ databases">
        <title>Deep-cultivation of Planctomycetes and their phenomic and genomic characterization uncovers novel biology.</title>
        <authorList>
            <person name="Wiegand S."/>
            <person name="Jogler M."/>
            <person name="Boedeker C."/>
            <person name="Pinto D."/>
            <person name="Vollmers J."/>
            <person name="Rivas-Marin E."/>
            <person name="Kohn T."/>
            <person name="Peeters S.H."/>
            <person name="Heuer A."/>
            <person name="Rast P."/>
            <person name="Oberbeckmann S."/>
            <person name="Bunk B."/>
            <person name="Jeske O."/>
            <person name="Meyerdierks A."/>
            <person name="Storesund J.E."/>
            <person name="Kallscheuer N."/>
            <person name="Luecker S."/>
            <person name="Lage O.M."/>
            <person name="Pohl T."/>
            <person name="Merkel B.J."/>
            <person name="Hornburger P."/>
            <person name="Mueller R.-W."/>
            <person name="Bruemmer F."/>
            <person name="Labrenz M."/>
            <person name="Spormann A.M."/>
            <person name="Op den Camp H."/>
            <person name="Overmann J."/>
            <person name="Amann R."/>
            <person name="Jetten M.S.M."/>
            <person name="Mascher T."/>
            <person name="Medema M.H."/>
            <person name="Devos D.P."/>
            <person name="Kaster A.-K."/>
            <person name="Ovreas L."/>
            <person name="Rohde M."/>
            <person name="Galperin M.Y."/>
            <person name="Jogler C."/>
        </authorList>
    </citation>
    <scope>NUCLEOTIDE SEQUENCE [LARGE SCALE GENOMIC DNA]</scope>
    <source>
        <strain evidence="2">Pan97</strain>
    </source>
</reference>
<evidence type="ECO:0000313" key="2">
    <source>
        <dbReference type="Proteomes" id="UP000318626"/>
    </source>
</evidence>
<accession>A0A518C822</accession>
<dbReference type="OrthoDB" id="212249at2"/>
<dbReference type="EMBL" id="CP036289">
    <property type="protein sequence ID" value="QDU75375.1"/>
    <property type="molecule type" value="Genomic_DNA"/>
</dbReference>
<proteinExistence type="predicted"/>
<keyword evidence="2" id="KW-1185">Reference proteome</keyword>
<protein>
    <submittedName>
        <fullName evidence="1">Uncharacterized protein</fullName>
    </submittedName>
</protein>
<dbReference type="RefSeq" id="WP_144972696.1">
    <property type="nucleotide sequence ID" value="NZ_CP036289.1"/>
</dbReference>
<name>A0A518C822_9BACT</name>
<dbReference type="Proteomes" id="UP000318626">
    <property type="component" value="Chromosome"/>
</dbReference>
<evidence type="ECO:0000313" key="1">
    <source>
        <dbReference type="EMBL" id="QDU75375.1"/>
    </source>
</evidence>
<sequence>MPRLKLLDGLLKNLKGEIPPNHRTYRPVHRAYELLKFHTGQDFGDDYEKWEQWIQAKDESTELREEDFARFEKLMGPIEVMDDDSE</sequence>
<gene>
    <name evidence="1" type="ORF">Pan97_24050</name>
</gene>
<dbReference type="AlphaFoldDB" id="A0A518C822"/>
<organism evidence="1 2">
    <name type="scientific">Bremerella volcania</name>
    <dbReference type="NCBI Taxonomy" id="2527984"/>
    <lineage>
        <taxon>Bacteria</taxon>
        <taxon>Pseudomonadati</taxon>
        <taxon>Planctomycetota</taxon>
        <taxon>Planctomycetia</taxon>
        <taxon>Pirellulales</taxon>
        <taxon>Pirellulaceae</taxon>
        <taxon>Bremerella</taxon>
    </lineage>
</organism>
<dbReference type="KEGG" id="bvo:Pan97_24050"/>